<protein>
    <submittedName>
        <fullName evidence="2">Uncharacterized protein</fullName>
    </submittedName>
</protein>
<reference evidence="2 3" key="1">
    <citation type="submission" date="2023-07" db="EMBL/GenBank/DDBJ databases">
        <title>Sequencing the genomes of 1000 actinobacteria strains.</title>
        <authorList>
            <person name="Klenk H.-P."/>
        </authorList>
    </citation>
    <scope>NUCLEOTIDE SEQUENCE [LARGE SCALE GENOMIC DNA]</scope>
    <source>
        <strain evidence="2 3">GD13</strain>
    </source>
</reference>
<feature type="coiled-coil region" evidence="1">
    <location>
        <begin position="13"/>
        <end position="40"/>
    </location>
</feature>
<evidence type="ECO:0000313" key="2">
    <source>
        <dbReference type="EMBL" id="MDP9824169.1"/>
    </source>
</evidence>
<gene>
    <name evidence="2" type="ORF">J2S59_003978</name>
</gene>
<dbReference type="Proteomes" id="UP001240447">
    <property type="component" value="Unassembled WGS sequence"/>
</dbReference>
<keyword evidence="3" id="KW-1185">Reference proteome</keyword>
<accession>A0ABT9NUQ7</accession>
<keyword evidence="1" id="KW-0175">Coiled coil</keyword>
<dbReference type="RefSeq" id="WP_068120825.1">
    <property type="nucleotide sequence ID" value="NZ_CCXJ01000311.1"/>
</dbReference>
<evidence type="ECO:0000313" key="3">
    <source>
        <dbReference type="Proteomes" id="UP001240447"/>
    </source>
</evidence>
<evidence type="ECO:0000256" key="1">
    <source>
        <dbReference type="SAM" id="Coils"/>
    </source>
</evidence>
<dbReference type="EMBL" id="JAUSQM010000001">
    <property type="protein sequence ID" value="MDP9824169.1"/>
    <property type="molecule type" value="Genomic_DNA"/>
</dbReference>
<sequence length="191" mass="20106">MGGVHRGGDPDGLGGLFEDLEQQAEALELAEREAEVADRAHTEYRAVGLVERLQASVGARVRLEVTGPGTVAGRLTRVGADCAFVTEESDALRARSWVVALAHVTEVAGAVAGAVAPDAWPVTARLGWAAALRRIAEDQQPCVLVRTDARVVATRFTRVGADFVEHLPDTSPDRTPLLTPLAAIAAVRSVG</sequence>
<proteinExistence type="predicted"/>
<organism evidence="2 3">
    <name type="scientific">Nocardioides massiliensis</name>
    <dbReference type="NCBI Taxonomy" id="1325935"/>
    <lineage>
        <taxon>Bacteria</taxon>
        <taxon>Bacillati</taxon>
        <taxon>Actinomycetota</taxon>
        <taxon>Actinomycetes</taxon>
        <taxon>Propionibacteriales</taxon>
        <taxon>Nocardioidaceae</taxon>
        <taxon>Nocardioides</taxon>
    </lineage>
</organism>
<name>A0ABT9NUQ7_9ACTN</name>
<comment type="caution">
    <text evidence="2">The sequence shown here is derived from an EMBL/GenBank/DDBJ whole genome shotgun (WGS) entry which is preliminary data.</text>
</comment>